<evidence type="ECO:0000313" key="3">
    <source>
        <dbReference type="EnsemblMetazoa" id="ADIR015005-PA"/>
    </source>
</evidence>
<proteinExistence type="predicted"/>
<evidence type="ECO:0000256" key="2">
    <source>
        <dbReference type="SAM" id="SignalP"/>
    </source>
</evidence>
<dbReference type="AlphaFoldDB" id="A0A182NYW6"/>
<keyword evidence="2" id="KW-0732">Signal</keyword>
<evidence type="ECO:0000313" key="4">
    <source>
        <dbReference type="Proteomes" id="UP000075884"/>
    </source>
</evidence>
<dbReference type="Proteomes" id="UP000075884">
    <property type="component" value="Unassembled WGS sequence"/>
</dbReference>
<sequence length="130" mass="14223">MKCAFLLSLVCASCFAISVATEDQQVKNGPLLDSLLRVRRSQHEGVNYGFPTFPDFSKHFSNIGPAQGPQFPNFAPGNGEQSRGLGNRFLSDLPDPSQFKGNQGWVTTSCVYDKKGKASCVERHGDKPKD</sequence>
<reference evidence="3" key="2">
    <citation type="submission" date="2020-05" db="UniProtKB">
        <authorList>
            <consortium name="EnsemblMetazoa"/>
        </authorList>
    </citation>
    <scope>IDENTIFICATION</scope>
    <source>
        <strain evidence="3">WRAIR2</strain>
    </source>
</reference>
<feature type="signal peptide" evidence="2">
    <location>
        <begin position="1"/>
        <end position="20"/>
    </location>
</feature>
<reference evidence="4" key="1">
    <citation type="submission" date="2013-03" db="EMBL/GenBank/DDBJ databases">
        <title>The Genome Sequence of Anopheles dirus WRAIR2.</title>
        <authorList>
            <consortium name="The Broad Institute Genomics Platform"/>
            <person name="Neafsey D.E."/>
            <person name="Walton C."/>
            <person name="Walker B."/>
            <person name="Young S.K."/>
            <person name="Zeng Q."/>
            <person name="Gargeya S."/>
            <person name="Fitzgerald M."/>
            <person name="Haas B."/>
            <person name="Abouelleil A."/>
            <person name="Allen A.W."/>
            <person name="Alvarado L."/>
            <person name="Arachchi H.M."/>
            <person name="Berlin A.M."/>
            <person name="Chapman S.B."/>
            <person name="Gainer-Dewar J."/>
            <person name="Goldberg J."/>
            <person name="Griggs A."/>
            <person name="Gujja S."/>
            <person name="Hansen M."/>
            <person name="Howarth C."/>
            <person name="Imamovic A."/>
            <person name="Ireland A."/>
            <person name="Larimer J."/>
            <person name="McCowan C."/>
            <person name="Murphy C."/>
            <person name="Pearson M."/>
            <person name="Poon T.W."/>
            <person name="Priest M."/>
            <person name="Roberts A."/>
            <person name="Saif S."/>
            <person name="Shea T."/>
            <person name="Sisk P."/>
            <person name="Sykes S."/>
            <person name="Wortman J."/>
            <person name="Nusbaum C."/>
            <person name="Birren B."/>
        </authorList>
    </citation>
    <scope>NUCLEOTIDE SEQUENCE [LARGE SCALE GENOMIC DNA]</scope>
    <source>
        <strain evidence="4">WRAIR2</strain>
    </source>
</reference>
<name>A0A182NYW6_9DIPT</name>
<keyword evidence="4" id="KW-1185">Reference proteome</keyword>
<dbReference type="VEuPathDB" id="VectorBase:ADIR015005"/>
<protein>
    <submittedName>
        <fullName evidence="3">Uncharacterized protein</fullName>
    </submittedName>
</protein>
<dbReference type="EnsemblMetazoa" id="ADIR015005-RA">
    <property type="protein sequence ID" value="ADIR015005-PA"/>
    <property type="gene ID" value="ADIR015005"/>
</dbReference>
<feature type="region of interest" description="Disordered" evidence="1">
    <location>
        <begin position="67"/>
        <end position="93"/>
    </location>
</feature>
<feature type="chain" id="PRO_5008130706" evidence="2">
    <location>
        <begin position="21"/>
        <end position="130"/>
    </location>
</feature>
<organism evidence="3 4">
    <name type="scientific">Anopheles dirus</name>
    <dbReference type="NCBI Taxonomy" id="7168"/>
    <lineage>
        <taxon>Eukaryota</taxon>
        <taxon>Metazoa</taxon>
        <taxon>Ecdysozoa</taxon>
        <taxon>Arthropoda</taxon>
        <taxon>Hexapoda</taxon>
        <taxon>Insecta</taxon>
        <taxon>Pterygota</taxon>
        <taxon>Neoptera</taxon>
        <taxon>Endopterygota</taxon>
        <taxon>Diptera</taxon>
        <taxon>Nematocera</taxon>
        <taxon>Culicoidea</taxon>
        <taxon>Culicidae</taxon>
        <taxon>Anophelinae</taxon>
        <taxon>Anopheles</taxon>
    </lineage>
</organism>
<accession>A0A182NYW6</accession>
<evidence type="ECO:0000256" key="1">
    <source>
        <dbReference type="SAM" id="MobiDB-lite"/>
    </source>
</evidence>